<reference evidence="3 4" key="1">
    <citation type="journal article" date="2018" name="IMA Fungus">
        <title>IMA Genome-F 9: Draft genome sequence of Annulohypoxylon stygium, Aspergillus mulundensis, Berkeleyomyces basicola (syn. Thielaviopsis basicola), Ceratocystis smalleyi, two Cercospora beticola strains, Coleophoma cylindrospora, Fusarium fracticaudum, Phialophora cf. hyalina, and Morchella septimelata.</title>
        <authorList>
            <person name="Wingfield B.D."/>
            <person name="Bills G.F."/>
            <person name="Dong Y."/>
            <person name="Huang W."/>
            <person name="Nel W.J."/>
            <person name="Swalarsk-Parry B.S."/>
            <person name="Vaghefi N."/>
            <person name="Wilken P.M."/>
            <person name="An Z."/>
            <person name="de Beer Z.W."/>
            <person name="De Vos L."/>
            <person name="Chen L."/>
            <person name="Duong T.A."/>
            <person name="Gao Y."/>
            <person name="Hammerbacher A."/>
            <person name="Kikkert J.R."/>
            <person name="Li Y."/>
            <person name="Li H."/>
            <person name="Li K."/>
            <person name="Li Q."/>
            <person name="Liu X."/>
            <person name="Ma X."/>
            <person name="Naidoo K."/>
            <person name="Pethybridge S.J."/>
            <person name="Sun J."/>
            <person name="Steenkamp E.T."/>
            <person name="van der Nest M.A."/>
            <person name="van Wyk S."/>
            <person name="Wingfield M.J."/>
            <person name="Xiong C."/>
            <person name="Yue Q."/>
            <person name="Zhang X."/>
        </authorList>
    </citation>
    <scope>NUCLEOTIDE SEQUENCE [LARGE SCALE GENOMIC DNA]</scope>
    <source>
        <strain evidence="3 4">BP6252</strain>
    </source>
</reference>
<protein>
    <recommendedName>
        <fullName evidence="5">Extracellular membrane protein CFEM domain-containing protein</fullName>
    </recommendedName>
</protein>
<feature type="region of interest" description="Disordered" evidence="1">
    <location>
        <begin position="196"/>
        <end position="217"/>
    </location>
</feature>
<gene>
    <name evidence="3" type="ORF">BP6252_11220</name>
</gene>
<dbReference type="AlphaFoldDB" id="A0A3D8QPE4"/>
<feature type="signal peptide" evidence="2">
    <location>
        <begin position="1"/>
        <end position="23"/>
    </location>
</feature>
<dbReference type="EMBL" id="PDLM01000013">
    <property type="protein sequence ID" value="RDW63675.1"/>
    <property type="molecule type" value="Genomic_DNA"/>
</dbReference>
<proteinExistence type="predicted"/>
<comment type="caution">
    <text evidence="3">The sequence shown here is derived from an EMBL/GenBank/DDBJ whole genome shotgun (WGS) entry which is preliminary data.</text>
</comment>
<evidence type="ECO:0000256" key="1">
    <source>
        <dbReference type="SAM" id="MobiDB-lite"/>
    </source>
</evidence>
<sequence>MYSLTITTFVSLLSAAFLQITSAEPNFQHPDRNKILARRSSQDLSFCFGVNSICAVSNELFAQCGSFDNTQFYKCICGNGYVAVDEACYWCQLAYNLDISYAGASNKEGCSSAGVPIAPIPSSVQALEASFNATYTGVISGAGTTNTELPSSASATSTASTSFPLTSGAGASQSASSSLNTKTYNGGATSIVSLNGGSPITSTAPHPSSMPSSATLTPSTSKAVLGLGGAPTNTKIIMLGSIVALGVWVLF</sequence>
<evidence type="ECO:0000313" key="4">
    <source>
        <dbReference type="Proteomes" id="UP000256645"/>
    </source>
</evidence>
<name>A0A3D8QPE4_9HELO</name>
<keyword evidence="2" id="KW-0732">Signal</keyword>
<keyword evidence="4" id="KW-1185">Reference proteome</keyword>
<dbReference type="Proteomes" id="UP000256645">
    <property type="component" value="Unassembled WGS sequence"/>
</dbReference>
<feature type="chain" id="PRO_5017739354" description="Extracellular membrane protein CFEM domain-containing protein" evidence="2">
    <location>
        <begin position="24"/>
        <end position="251"/>
    </location>
</feature>
<evidence type="ECO:0000313" key="3">
    <source>
        <dbReference type="EMBL" id="RDW63675.1"/>
    </source>
</evidence>
<accession>A0A3D8QPE4</accession>
<evidence type="ECO:0000256" key="2">
    <source>
        <dbReference type="SAM" id="SignalP"/>
    </source>
</evidence>
<organism evidence="3 4">
    <name type="scientific">Coleophoma cylindrospora</name>
    <dbReference type="NCBI Taxonomy" id="1849047"/>
    <lineage>
        <taxon>Eukaryota</taxon>
        <taxon>Fungi</taxon>
        <taxon>Dikarya</taxon>
        <taxon>Ascomycota</taxon>
        <taxon>Pezizomycotina</taxon>
        <taxon>Leotiomycetes</taxon>
        <taxon>Helotiales</taxon>
        <taxon>Dermateaceae</taxon>
        <taxon>Coleophoma</taxon>
    </lineage>
</organism>
<evidence type="ECO:0008006" key="5">
    <source>
        <dbReference type="Google" id="ProtNLM"/>
    </source>
</evidence>
<dbReference type="OrthoDB" id="3560895at2759"/>